<feature type="region of interest" description="Disordered" evidence="8">
    <location>
        <begin position="1"/>
        <end position="30"/>
    </location>
</feature>
<feature type="transmembrane region" description="Helical" evidence="9">
    <location>
        <begin position="153"/>
        <end position="175"/>
    </location>
</feature>
<keyword evidence="5 9" id="KW-0812">Transmembrane</keyword>
<feature type="transmembrane region" description="Helical" evidence="9">
    <location>
        <begin position="272"/>
        <end position="294"/>
    </location>
</feature>
<comment type="caution">
    <text evidence="10">The sequence shown here is derived from an EMBL/GenBank/DDBJ whole genome shotgun (WGS) entry which is preliminary data.</text>
</comment>
<dbReference type="Proteomes" id="UP001165586">
    <property type="component" value="Unassembled WGS sequence"/>
</dbReference>
<evidence type="ECO:0000256" key="3">
    <source>
        <dbReference type="ARBA" id="ARBA00022475"/>
    </source>
</evidence>
<evidence type="ECO:0000256" key="6">
    <source>
        <dbReference type="ARBA" id="ARBA00022989"/>
    </source>
</evidence>
<keyword evidence="3" id="KW-1003">Cell membrane</keyword>
<feature type="transmembrane region" description="Helical" evidence="9">
    <location>
        <begin position="77"/>
        <end position="95"/>
    </location>
</feature>
<comment type="subcellular location">
    <subcellularLocation>
        <location evidence="1">Cell membrane</location>
        <topology evidence="1">Multi-pass membrane protein</topology>
    </subcellularLocation>
</comment>
<sequence length="350" mass="35792">MPTSSEVTPVVEVEKGRRPAGSTTRSAKRGERKGAAARVLGFVNQKGLTPAIVVVLMIVVFWAMNPSGVTLNTLSTLFDQSAALLMLALAQSLVVLMGRIDLANSALASFLCVLLVIWLNTLGPIAIPLVLLLGVAIGALQGWVHMYFQIPSFVVTLAVSGIVGGAGLIASGASAVSLIQNFELVQWFYESPGGIPLAFVIGAAIAAVLAFFVAKTARGRTLKAIGSNQRATAYSGIRTTVTVVLGFALAGLLIGIAAIMTVGQLGTASSGIANSLLLPSIAAVVVGGTAISGGTGGPGRIVFGALIIALLRIGLDIIGVPQEFQPIVYGVIVIAAIAITVNRSRTLSVV</sequence>
<gene>
    <name evidence="10" type="ORF">N1032_13340</name>
</gene>
<accession>A0ABT2H462</accession>
<protein>
    <submittedName>
        <fullName evidence="10">ABC transporter permease</fullName>
    </submittedName>
</protein>
<dbReference type="InterPro" id="IPR001851">
    <property type="entry name" value="ABC_transp_permease"/>
</dbReference>
<feature type="transmembrane region" description="Helical" evidence="9">
    <location>
        <begin position="47"/>
        <end position="65"/>
    </location>
</feature>
<feature type="compositionally biased region" description="Low complexity" evidence="8">
    <location>
        <begin position="1"/>
        <end position="11"/>
    </location>
</feature>
<evidence type="ECO:0000256" key="9">
    <source>
        <dbReference type="SAM" id="Phobius"/>
    </source>
</evidence>
<feature type="transmembrane region" description="Helical" evidence="9">
    <location>
        <begin position="125"/>
        <end position="146"/>
    </location>
</feature>
<keyword evidence="6 9" id="KW-1133">Transmembrane helix</keyword>
<evidence type="ECO:0000256" key="4">
    <source>
        <dbReference type="ARBA" id="ARBA00022519"/>
    </source>
</evidence>
<evidence type="ECO:0000256" key="1">
    <source>
        <dbReference type="ARBA" id="ARBA00004651"/>
    </source>
</evidence>
<feature type="transmembrane region" description="Helical" evidence="9">
    <location>
        <begin position="326"/>
        <end position="342"/>
    </location>
</feature>
<evidence type="ECO:0000256" key="7">
    <source>
        <dbReference type="ARBA" id="ARBA00023136"/>
    </source>
</evidence>
<keyword evidence="2" id="KW-0813">Transport</keyword>
<evidence type="ECO:0000256" key="2">
    <source>
        <dbReference type="ARBA" id="ARBA00022448"/>
    </source>
</evidence>
<dbReference type="RefSeq" id="WP_259539590.1">
    <property type="nucleotide sequence ID" value="NZ_JANLCJ010000004.1"/>
</dbReference>
<evidence type="ECO:0000256" key="8">
    <source>
        <dbReference type="SAM" id="MobiDB-lite"/>
    </source>
</evidence>
<feature type="transmembrane region" description="Helical" evidence="9">
    <location>
        <begin position="301"/>
        <end position="320"/>
    </location>
</feature>
<keyword evidence="7 9" id="KW-0472">Membrane</keyword>
<keyword evidence="11" id="KW-1185">Reference proteome</keyword>
<proteinExistence type="predicted"/>
<name>A0ABT2H462_9MICO</name>
<dbReference type="PANTHER" id="PTHR32196">
    <property type="entry name" value="ABC TRANSPORTER PERMEASE PROTEIN YPHD-RELATED-RELATED"/>
    <property type="match status" value="1"/>
</dbReference>
<feature type="transmembrane region" description="Helical" evidence="9">
    <location>
        <begin position="195"/>
        <end position="214"/>
    </location>
</feature>
<evidence type="ECO:0000313" key="11">
    <source>
        <dbReference type="Proteomes" id="UP001165586"/>
    </source>
</evidence>
<dbReference type="EMBL" id="JANLCJ010000004">
    <property type="protein sequence ID" value="MCS5734722.1"/>
    <property type="molecule type" value="Genomic_DNA"/>
</dbReference>
<evidence type="ECO:0000313" key="10">
    <source>
        <dbReference type="EMBL" id="MCS5734722.1"/>
    </source>
</evidence>
<dbReference type="CDD" id="cd06579">
    <property type="entry name" value="TM_PBP1_transp_AraH_like"/>
    <property type="match status" value="1"/>
</dbReference>
<keyword evidence="4" id="KW-0997">Cell inner membrane</keyword>
<feature type="transmembrane region" description="Helical" evidence="9">
    <location>
        <begin position="235"/>
        <end position="260"/>
    </location>
</feature>
<organism evidence="10 11">
    <name type="scientific">Herbiconiux daphne</name>
    <dbReference type="NCBI Taxonomy" id="2970914"/>
    <lineage>
        <taxon>Bacteria</taxon>
        <taxon>Bacillati</taxon>
        <taxon>Actinomycetota</taxon>
        <taxon>Actinomycetes</taxon>
        <taxon>Micrococcales</taxon>
        <taxon>Microbacteriaceae</taxon>
        <taxon>Herbiconiux</taxon>
    </lineage>
</organism>
<reference evidence="10" key="1">
    <citation type="submission" date="2022-08" db="EMBL/GenBank/DDBJ databases">
        <authorList>
            <person name="Deng Y."/>
            <person name="Han X.-F."/>
            <person name="Zhang Y.-Q."/>
        </authorList>
    </citation>
    <scope>NUCLEOTIDE SEQUENCE</scope>
    <source>
        <strain evidence="10">CPCC 203386</strain>
    </source>
</reference>
<dbReference type="PANTHER" id="PTHR32196:SF21">
    <property type="entry name" value="ABC TRANSPORTER PERMEASE PROTEIN YPHD-RELATED"/>
    <property type="match status" value="1"/>
</dbReference>
<dbReference type="Pfam" id="PF02653">
    <property type="entry name" value="BPD_transp_2"/>
    <property type="match status" value="1"/>
</dbReference>
<evidence type="ECO:0000256" key="5">
    <source>
        <dbReference type="ARBA" id="ARBA00022692"/>
    </source>
</evidence>